<dbReference type="AlphaFoldDB" id="A0AAV9G2L9"/>
<reference evidence="2" key="2">
    <citation type="submission" date="2023-05" db="EMBL/GenBank/DDBJ databases">
        <authorList>
            <consortium name="Lawrence Berkeley National Laboratory"/>
            <person name="Steindorff A."/>
            <person name="Hensen N."/>
            <person name="Bonometti L."/>
            <person name="Westerberg I."/>
            <person name="Brannstrom I.O."/>
            <person name="Guillou S."/>
            <person name="Cros-Aarteil S."/>
            <person name="Calhoun S."/>
            <person name="Haridas S."/>
            <person name="Kuo A."/>
            <person name="Mondo S."/>
            <person name="Pangilinan J."/>
            <person name="Riley R."/>
            <person name="Labutti K."/>
            <person name="Andreopoulos B."/>
            <person name="Lipzen A."/>
            <person name="Chen C."/>
            <person name="Yanf M."/>
            <person name="Daum C."/>
            <person name="Ng V."/>
            <person name="Clum A."/>
            <person name="Ohm R."/>
            <person name="Martin F."/>
            <person name="Silar P."/>
            <person name="Natvig D."/>
            <person name="Lalanne C."/>
            <person name="Gautier V."/>
            <person name="Ament-Velasquez S.L."/>
            <person name="Kruys A."/>
            <person name="Hutchinson M.I."/>
            <person name="Powell A.J."/>
            <person name="Barry K."/>
            <person name="Miller A.N."/>
            <person name="Grigoriev I.V."/>
            <person name="Debuchy R."/>
            <person name="Gladieux P."/>
            <person name="Thoren M.H."/>
            <person name="Johannesson H."/>
        </authorList>
    </citation>
    <scope>NUCLEOTIDE SEQUENCE</scope>
    <source>
        <strain evidence="2">PSN243</strain>
    </source>
</reference>
<dbReference type="Gene3D" id="3.40.50.300">
    <property type="entry name" value="P-loop containing nucleotide triphosphate hydrolases"/>
    <property type="match status" value="1"/>
</dbReference>
<accession>A0AAV9G2L9</accession>
<dbReference type="EMBL" id="MU866002">
    <property type="protein sequence ID" value="KAK4442991.1"/>
    <property type="molecule type" value="Genomic_DNA"/>
</dbReference>
<organism evidence="2 3">
    <name type="scientific">Podospora aff. communis PSN243</name>
    <dbReference type="NCBI Taxonomy" id="3040156"/>
    <lineage>
        <taxon>Eukaryota</taxon>
        <taxon>Fungi</taxon>
        <taxon>Dikarya</taxon>
        <taxon>Ascomycota</taxon>
        <taxon>Pezizomycotina</taxon>
        <taxon>Sordariomycetes</taxon>
        <taxon>Sordariomycetidae</taxon>
        <taxon>Sordariales</taxon>
        <taxon>Podosporaceae</taxon>
        <taxon>Podospora</taxon>
    </lineage>
</organism>
<keyword evidence="3" id="KW-1185">Reference proteome</keyword>
<gene>
    <name evidence="2" type="ORF">QBC34DRAFT_479213</name>
</gene>
<dbReference type="InterPro" id="IPR027417">
    <property type="entry name" value="P-loop_NTPase"/>
</dbReference>
<dbReference type="PROSITE" id="PS51388">
    <property type="entry name" value="GED"/>
    <property type="match status" value="1"/>
</dbReference>
<reference evidence="2" key="1">
    <citation type="journal article" date="2023" name="Mol. Phylogenet. Evol.">
        <title>Genome-scale phylogeny and comparative genomics of the fungal order Sordariales.</title>
        <authorList>
            <person name="Hensen N."/>
            <person name="Bonometti L."/>
            <person name="Westerberg I."/>
            <person name="Brannstrom I.O."/>
            <person name="Guillou S."/>
            <person name="Cros-Aarteil S."/>
            <person name="Calhoun S."/>
            <person name="Haridas S."/>
            <person name="Kuo A."/>
            <person name="Mondo S."/>
            <person name="Pangilinan J."/>
            <person name="Riley R."/>
            <person name="LaButti K."/>
            <person name="Andreopoulos B."/>
            <person name="Lipzen A."/>
            <person name="Chen C."/>
            <person name="Yan M."/>
            <person name="Daum C."/>
            <person name="Ng V."/>
            <person name="Clum A."/>
            <person name="Steindorff A."/>
            <person name="Ohm R.A."/>
            <person name="Martin F."/>
            <person name="Silar P."/>
            <person name="Natvig D.O."/>
            <person name="Lalanne C."/>
            <person name="Gautier V."/>
            <person name="Ament-Velasquez S.L."/>
            <person name="Kruys A."/>
            <person name="Hutchinson M.I."/>
            <person name="Powell A.J."/>
            <person name="Barry K."/>
            <person name="Miller A.N."/>
            <person name="Grigoriev I.V."/>
            <person name="Debuchy R."/>
            <person name="Gladieux P."/>
            <person name="Hiltunen Thoren M."/>
            <person name="Johannesson H."/>
        </authorList>
    </citation>
    <scope>NUCLEOTIDE SEQUENCE</scope>
    <source>
        <strain evidence="2">PSN243</strain>
    </source>
</reference>
<evidence type="ECO:0000313" key="2">
    <source>
        <dbReference type="EMBL" id="KAK4442991.1"/>
    </source>
</evidence>
<dbReference type="InterPro" id="IPR020850">
    <property type="entry name" value="GED_dom"/>
</dbReference>
<comment type="caution">
    <text evidence="2">The sequence shown here is derived from an EMBL/GenBank/DDBJ whole genome shotgun (WGS) entry which is preliminary data.</text>
</comment>
<proteinExistence type="predicted"/>
<sequence>MEAPAREVGRDPPLDFPGNTIYLEKQDKLFDLNLDINAQVVLLSQAPTSKTAFLGNLTGIPDAFFEATTTLTVQIVFRRIFPNKLTTLSIVPWQDNEDTVKESLKTLYYAADGVPGDDLVQEATSAHNRISAARQLRSHRKTSGDDVLRREISGPECPHFSILSLPTLSRWYPLVVSPEEHSLSLLDEDADQVYIRNLLRLVKQHDPSMERTIFIPTSPNPCREDDGHVRDLVLLKSANLKLSSSCDILLSPWWDTNIPNDIPDLDSFHEIKHEAALVNPKRVDFLERAFTGVGPLRSRLARLLCNLAAEETPKQTTASTHEYRCKLITIASEFQRIVHEALENRDYPSILVKENPEQSLVQQISDLNLGFSALMWRKGHTSDFETKLDSVNDGFTQTKPIAETIEKCYKDSRKAELGTLPNPPIMLALFQAQTTKWPTMATAHIGTAVTVIHDFIKAVLDHVVSDKTLRDNIWQQSLMCDLPKLYKYSLNVTKALLRVERNLRPSTYTPDYAKRMSTLQASRDNNIRNRREAATTAEWAKEAIEFGLRSYYQVSIKRFVDAICRQAVEDGLLFGTKSPLKVLTPETVMAMSEPSIFGDHTPPLEKKKKKLEDELARWEAAAKILADE</sequence>
<evidence type="ECO:0000259" key="1">
    <source>
        <dbReference type="PROSITE" id="PS51388"/>
    </source>
</evidence>
<protein>
    <recommendedName>
        <fullName evidence="1">GED domain-containing protein</fullName>
    </recommendedName>
</protein>
<evidence type="ECO:0000313" key="3">
    <source>
        <dbReference type="Proteomes" id="UP001321760"/>
    </source>
</evidence>
<dbReference type="Proteomes" id="UP001321760">
    <property type="component" value="Unassembled WGS sequence"/>
</dbReference>
<name>A0AAV9G2L9_9PEZI</name>
<feature type="domain" description="GED" evidence="1">
    <location>
        <begin position="541"/>
        <end position="628"/>
    </location>
</feature>